<dbReference type="STRING" id="706587.Desti_4487"/>
<dbReference type="PANTHER" id="PTHR43169:SF2">
    <property type="entry name" value="NAD_GMP SYNTHASE DOMAIN-CONTAINING PROTEIN"/>
    <property type="match status" value="1"/>
</dbReference>
<dbReference type="InterPro" id="IPR022310">
    <property type="entry name" value="NAD/GMP_synthase"/>
</dbReference>
<gene>
    <name evidence="3" type="ordered locus">Desti_4487</name>
</gene>
<dbReference type="InterPro" id="IPR014729">
    <property type="entry name" value="Rossmann-like_a/b/a_fold"/>
</dbReference>
<dbReference type="CDD" id="cd01990">
    <property type="entry name" value="LarE-like"/>
    <property type="match status" value="1"/>
</dbReference>
<dbReference type="Pfam" id="PF02540">
    <property type="entry name" value="NAD_synthase"/>
    <property type="match status" value="1"/>
</dbReference>
<evidence type="ECO:0000313" key="4">
    <source>
        <dbReference type="Proteomes" id="UP000006055"/>
    </source>
</evidence>
<dbReference type="KEGG" id="dti:Desti_4487"/>
<evidence type="ECO:0000313" key="3">
    <source>
        <dbReference type="EMBL" id="AFM27118.1"/>
    </source>
</evidence>
<organism evidence="3 4">
    <name type="scientific">Desulfomonile tiedjei (strain ATCC 49306 / DSM 6799 / DCB-1)</name>
    <dbReference type="NCBI Taxonomy" id="706587"/>
    <lineage>
        <taxon>Bacteria</taxon>
        <taxon>Pseudomonadati</taxon>
        <taxon>Thermodesulfobacteriota</taxon>
        <taxon>Desulfomonilia</taxon>
        <taxon>Desulfomonilales</taxon>
        <taxon>Desulfomonilaceae</taxon>
        <taxon>Desulfomonile</taxon>
    </lineage>
</organism>
<dbReference type="GO" id="GO:0016783">
    <property type="term" value="F:sulfurtransferase activity"/>
    <property type="evidence" value="ECO:0007669"/>
    <property type="project" value="InterPro"/>
</dbReference>
<dbReference type="GO" id="GO:0006163">
    <property type="term" value="P:purine nucleotide metabolic process"/>
    <property type="evidence" value="ECO:0007669"/>
    <property type="project" value="UniProtKB-ARBA"/>
</dbReference>
<dbReference type="AlphaFoldDB" id="I4CC27"/>
<keyword evidence="4" id="KW-1185">Reference proteome</keyword>
<feature type="active site" description="Nucleophile and sulfur donor" evidence="1">
    <location>
        <position position="178"/>
    </location>
</feature>
<accession>I4CC27</accession>
<sequence>MSDTPQKARYKRLQSELRQFGRVAVAFSGGVDSTLLLKAASDALGSNVLAVTAYSPTTPERELREATEFAQLLGVEHLILRSREMEDPDFTTNSPDKCYICKKSRFGDILKEMEPRGFPVLLDGSNADDASDYRPGSRAAEELKVRSPLQEIGLSKKEIRRISRELGLTTWDKPSYACLASRIPYGRQITAENLDQVDRGEEFIRSLLGSIQIRVRHYGDTARIEVDFAAIPKLATRKIRTALVSFFRQDLGFTFVTLDLGGFETGSLNKVITSNINLHSKSPHSPLY</sequence>
<dbReference type="PATRIC" id="fig|706587.4.peg.5089"/>
<name>I4CC27_DESTA</name>
<dbReference type="InterPro" id="IPR005232">
    <property type="entry name" value="LarE"/>
</dbReference>
<protein>
    <submittedName>
        <fullName evidence="3">TIGR00268 family protein</fullName>
    </submittedName>
</protein>
<evidence type="ECO:0000256" key="1">
    <source>
        <dbReference type="PIRSR" id="PIRSR006661-1"/>
    </source>
</evidence>
<reference evidence="4" key="1">
    <citation type="submission" date="2012-06" db="EMBL/GenBank/DDBJ databases">
        <title>Complete sequence of chromosome of Desulfomonile tiedjei DSM 6799.</title>
        <authorList>
            <person name="Lucas S."/>
            <person name="Copeland A."/>
            <person name="Lapidus A."/>
            <person name="Glavina del Rio T."/>
            <person name="Dalin E."/>
            <person name="Tice H."/>
            <person name="Bruce D."/>
            <person name="Goodwin L."/>
            <person name="Pitluck S."/>
            <person name="Peters L."/>
            <person name="Ovchinnikova G."/>
            <person name="Zeytun A."/>
            <person name="Lu M."/>
            <person name="Kyrpides N."/>
            <person name="Mavromatis K."/>
            <person name="Ivanova N."/>
            <person name="Brettin T."/>
            <person name="Detter J.C."/>
            <person name="Han C."/>
            <person name="Larimer F."/>
            <person name="Land M."/>
            <person name="Hauser L."/>
            <person name="Markowitz V."/>
            <person name="Cheng J.-F."/>
            <person name="Hugenholtz P."/>
            <person name="Woyke T."/>
            <person name="Wu D."/>
            <person name="Spring S."/>
            <person name="Schroeder M."/>
            <person name="Brambilla E."/>
            <person name="Klenk H.-P."/>
            <person name="Eisen J.A."/>
        </authorList>
    </citation>
    <scope>NUCLEOTIDE SEQUENCE [LARGE SCALE GENOMIC DNA]</scope>
    <source>
        <strain evidence="4">ATCC 49306 / DSM 6799 / DCB-1</strain>
    </source>
</reference>
<dbReference type="Gene3D" id="3.40.50.620">
    <property type="entry name" value="HUPs"/>
    <property type="match status" value="1"/>
</dbReference>
<dbReference type="EMBL" id="CP003360">
    <property type="protein sequence ID" value="AFM27118.1"/>
    <property type="molecule type" value="Genomic_DNA"/>
</dbReference>
<dbReference type="SUPFAM" id="SSF52402">
    <property type="entry name" value="Adenine nucleotide alpha hydrolases-like"/>
    <property type="match status" value="1"/>
</dbReference>
<proteinExistence type="predicted"/>
<dbReference type="PIRSF" id="PIRSF006661">
    <property type="entry name" value="PP-lp_UCP006661"/>
    <property type="match status" value="1"/>
</dbReference>
<feature type="domain" description="NAD/GMP synthase" evidence="2">
    <location>
        <begin position="18"/>
        <end position="78"/>
    </location>
</feature>
<dbReference type="NCBIfam" id="TIGR00268">
    <property type="entry name" value="ATP-dependent sacrificial sulfur transferase LarE"/>
    <property type="match status" value="1"/>
</dbReference>
<dbReference type="eggNOG" id="COG1606">
    <property type="taxonomic scope" value="Bacteria"/>
</dbReference>
<dbReference type="PANTHER" id="PTHR43169">
    <property type="entry name" value="EXSB FAMILY PROTEIN"/>
    <property type="match status" value="1"/>
</dbReference>
<dbReference type="InterPro" id="IPR052188">
    <property type="entry name" value="Ni-pincer_cofactor_biosynth"/>
</dbReference>
<evidence type="ECO:0000259" key="2">
    <source>
        <dbReference type="Pfam" id="PF02540"/>
    </source>
</evidence>
<dbReference type="HOGENOM" id="CLU_061181_2_0_7"/>
<dbReference type="RefSeq" id="WP_014812232.1">
    <property type="nucleotide sequence ID" value="NC_018025.1"/>
</dbReference>
<dbReference type="Proteomes" id="UP000006055">
    <property type="component" value="Chromosome"/>
</dbReference>